<sequence length="145" mass="16485">MRELGVLVDRNITLFRSNKRNVLLSFVSILIVMGLYAIFLRDFILNSVVANGLSSILAEEFTDRMMVGGLMIVLNTTTCFGIMQLCVEDASTGIRKDFLIAPISEFKIILGYFFSSVMVSSFFTLFTVICAECYFYIRYDNPMNF</sequence>
<keyword evidence="1" id="KW-0812">Transmembrane</keyword>
<organism evidence="2 3">
    <name type="scientific">Lachnoclostridium phytofermentans</name>
    <dbReference type="NCBI Taxonomy" id="66219"/>
    <lineage>
        <taxon>Bacteria</taxon>
        <taxon>Bacillati</taxon>
        <taxon>Bacillota</taxon>
        <taxon>Clostridia</taxon>
        <taxon>Lachnospirales</taxon>
        <taxon>Lachnospiraceae</taxon>
    </lineage>
</organism>
<proteinExistence type="predicted"/>
<protein>
    <recommendedName>
        <fullName evidence="4">ABC transporter permease</fullName>
    </recommendedName>
</protein>
<gene>
    <name evidence="2" type="ORF">DHW61_02010</name>
</gene>
<feature type="transmembrane region" description="Helical" evidence="1">
    <location>
        <begin position="21"/>
        <end position="45"/>
    </location>
</feature>
<dbReference type="Proteomes" id="UP000262969">
    <property type="component" value="Unassembled WGS sequence"/>
</dbReference>
<name>A0A3D2X247_9FIRM</name>
<evidence type="ECO:0000313" key="3">
    <source>
        <dbReference type="Proteomes" id="UP000262969"/>
    </source>
</evidence>
<feature type="transmembrane region" description="Helical" evidence="1">
    <location>
        <begin position="108"/>
        <end position="137"/>
    </location>
</feature>
<dbReference type="AlphaFoldDB" id="A0A3D2X247"/>
<evidence type="ECO:0008006" key="4">
    <source>
        <dbReference type="Google" id="ProtNLM"/>
    </source>
</evidence>
<evidence type="ECO:0000256" key="1">
    <source>
        <dbReference type="SAM" id="Phobius"/>
    </source>
</evidence>
<keyword evidence="1" id="KW-1133">Transmembrane helix</keyword>
<accession>A0A3D2X247</accession>
<evidence type="ECO:0000313" key="2">
    <source>
        <dbReference type="EMBL" id="HCL01182.1"/>
    </source>
</evidence>
<reference evidence="2 3" key="1">
    <citation type="journal article" date="2018" name="Nat. Biotechnol.">
        <title>A standardized bacterial taxonomy based on genome phylogeny substantially revises the tree of life.</title>
        <authorList>
            <person name="Parks D.H."/>
            <person name="Chuvochina M."/>
            <person name="Waite D.W."/>
            <person name="Rinke C."/>
            <person name="Skarshewski A."/>
            <person name="Chaumeil P.A."/>
            <person name="Hugenholtz P."/>
        </authorList>
    </citation>
    <scope>NUCLEOTIDE SEQUENCE [LARGE SCALE GENOMIC DNA]</scope>
    <source>
        <strain evidence="2">UBA11728</strain>
    </source>
</reference>
<keyword evidence="1" id="KW-0472">Membrane</keyword>
<feature type="non-terminal residue" evidence="2">
    <location>
        <position position="145"/>
    </location>
</feature>
<comment type="caution">
    <text evidence="2">The sequence shown here is derived from an EMBL/GenBank/DDBJ whole genome shotgun (WGS) entry which is preliminary data.</text>
</comment>
<dbReference type="EMBL" id="DPVV01000073">
    <property type="protein sequence ID" value="HCL01182.1"/>
    <property type="molecule type" value="Genomic_DNA"/>
</dbReference>
<feature type="transmembrane region" description="Helical" evidence="1">
    <location>
        <begin position="65"/>
        <end position="87"/>
    </location>
</feature>